<dbReference type="Gene3D" id="1.10.10.10">
    <property type="entry name" value="Winged helix-like DNA-binding domain superfamily/Winged helix DNA-binding domain"/>
    <property type="match status" value="1"/>
</dbReference>
<dbReference type="InterPro" id="IPR000847">
    <property type="entry name" value="LysR_HTH_N"/>
</dbReference>
<dbReference type="Proteomes" id="UP001597286">
    <property type="component" value="Unassembled WGS sequence"/>
</dbReference>
<dbReference type="PRINTS" id="PR00039">
    <property type="entry name" value="HTHLYSR"/>
</dbReference>
<gene>
    <name evidence="7" type="ORF">ACFSJG_00460</name>
</gene>
<evidence type="ECO:0000259" key="6">
    <source>
        <dbReference type="PROSITE" id="PS50931"/>
    </source>
</evidence>
<evidence type="ECO:0000313" key="7">
    <source>
        <dbReference type="EMBL" id="MFD1810672.1"/>
    </source>
</evidence>
<dbReference type="Pfam" id="PF00126">
    <property type="entry name" value="HTH_1"/>
    <property type="match status" value="1"/>
</dbReference>
<evidence type="ECO:0000256" key="5">
    <source>
        <dbReference type="ARBA" id="ARBA00023163"/>
    </source>
</evidence>
<evidence type="ECO:0000313" key="8">
    <source>
        <dbReference type="Proteomes" id="UP001597286"/>
    </source>
</evidence>
<dbReference type="SUPFAM" id="SSF46785">
    <property type="entry name" value="Winged helix' DNA-binding domain"/>
    <property type="match status" value="1"/>
</dbReference>
<name>A0ABW4NY19_9NOCA</name>
<reference evidence="8" key="1">
    <citation type="journal article" date="2019" name="Int. J. Syst. Evol. Microbiol.">
        <title>The Global Catalogue of Microorganisms (GCM) 10K type strain sequencing project: providing services to taxonomists for standard genome sequencing and annotation.</title>
        <authorList>
            <consortium name="The Broad Institute Genomics Platform"/>
            <consortium name="The Broad Institute Genome Sequencing Center for Infectious Disease"/>
            <person name="Wu L."/>
            <person name="Ma J."/>
        </authorList>
    </citation>
    <scope>NUCLEOTIDE SEQUENCE [LARGE SCALE GENOMIC DNA]</scope>
    <source>
        <strain evidence="8">DT72</strain>
    </source>
</reference>
<feature type="domain" description="HTH lysR-type" evidence="6">
    <location>
        <begin position="1"/>
        <end position="57"/>
    </location>
</feature>
<dbReference type="RefSeq" id="WP_378483231.1">
    <property type="nucleotide sequence ID" value="NZ_JBHUFB010000001.1"/>
</dbReference>
<dbReference type="InterPro" id="IPR005119">
    <property type="entry name" value="LysR_subst-bd"/>
</dbReference>
<evidence type="ECO:0000256" key="2">
    <source>
        <dbReference type="ARBA" id="ARBA00023015"/>
    </source>
</evidence>
<keyword evidence="3" id="KW-0238">DNA-binding</keyword>
<evidence type="ECO:0000256" key="1">
    <source>
        <dbReference type="ARBA" id="ARBA00009437"/>
    </source>
</evidence>
<dbReference type="Gene3D" id="3.40.190.290">
    <property type="match status" value="1"/>
</dbReference>
<organism evidence="7 8">
    <name type="scientific">Rhodococcus gannanensis</name>
    <dbReference type="NCBI Taxonomy" id="1960308"/>
    <lineage>
        <taxon>Bacteria</taxon>
        <taxon>Bacillati</taxon>
        <taxon>Actinomycetota</taxon>
        <taxon>Actinomycetes</taxon>
        <taxon>Mycobacteriales</taxon>
        <taxon>Nocardiaceae</taxon>
        <taxon>Rhodococcus</taxon>
    </lineage>
</organism>
<proteinExistence type="inferred from homology"/>
<dbReference type="Pfam" id="PF03466">
    <property type="entry name" value="LysR_substrate"/>
    <property type="match status" value="1"/>
</dbReference>
<dbReference type="PANTHER" id="PTHR30346">
    <property type="entry name" value="TRANSCRIPTIONAL DUAL REGULATOR HCAR-RELATED"/>
    <property type="match status" value="1"/>
</dbReference>
<comment type="caution">
    <text evidence="7">The sequence shown here is derived from an EMBL/GenBank/DDBJ whole genome shotgun (WGS) entry which is preliminary data.</text>
</comment>
<accession>A0ABW4NY19</accession>
<evidence type="ECO:0000256" key="4">
    <source>
        <dbReference type="ARBA" id="ARBA00023159"/>
    </source>
</evidence>
<dbReference type="InterPro" id="IPR036388">
    <property type="entry name" value="WH-like_DNA-bd_sf"/>
</dbReference>
<protein>
    <submittedName>
        <fullName evidence="7">LysR family transcriptional regulator</fullName>
    </submittedName>
</protein>
<comment type="similarity">
    <text evidence="1">Belongs to the LysR transcriptional regulatory family.</text>
</comment>
<dbReference type="EMBL" id="JBHUFB010000001">
    <property type="protein sequence ID" value="MFD1810672.1"/>
    <property type="molecule type" value="Genomic_DNA"/>
</dbReference>
<dbReference type="PROSITE" id="PS50931">
    <property type="entry name" value="HTH_LYSR"/>
    <property type="match status" value="1"/>
</dbReference>
<keyword evidence="8" id="KW-1185">Reference proteome</keyword>
<dbReference type="InterPro" id="IPR036390">
    <property type="entry name" value="WH_DNA-bd_sf"/>
</dbReference>
<evidence type="ECO:0000256" key="3">
    <source>
        <dbReference type="ARBA" id="ARBA00023125"/>
    </source>
</evidence>
<keyword evidence="4" id="KW-0010">Activator</keyword>
<keyword evidence="5" id="KW-0804">Transcription</keyword>
<dbReference type="SUPFAM" id="SSF53850">
    <property type="entry name" value="Periplasmic binding protein-like II"/>
    <property type="match status" value="1"/>
</dbReference>
<dbReference type="PANTHER" id="PTHR30346:SF29">
    <property type="entry name" value="LYSR SUBSTRATE-BINDING"/>
    <property type="match status" value="1"/>
</dbReference>
<sequence length="296" mass="31832">MERRHLQYFLAVSDEGSISAAARSLRLSQPSVSQAIQELESELECQLFVRGRGMTLTSGGRALIGPARAALRALDAARWAAASITELRSGDLDIGSVVHLAVDPLVGLLADYRVRHPGIRIRVSSVGAGSRGFDALSRGDIEILLGEYPPPATGYQVTPMGHREVMVVCPPGTPLPDRPFRLEETQSRDWIAALTPGVYGRKHLNDLLVERGLNELVPVLETAHRHSIVPLVLAGVGSAMLSRAEAETAASLGAVIRPLDADIPTGYALYHRPDNLSPAARAFVVQTRQHGENANL</sequence>
<dbReference type="CDD" id="cd05466">
    <property type="entry name" value="PBP2_LTTR_substrate"/>
    <property type="match status" value="1"/>
</dbReference>
<keyword evidence="2" id="KW-0805">Transcription regulation</keyword>